<reference evidence="1 2" key="1">
    <citation type="journal article" date="2019" name="G3 (Bethesda)">
        <title>Sequencing of a Wild Apple (Malus baccata) Genome Unravels the Differences Between Cultivated and Wild Apple Species Regarding Disease Resistance and Cold Tolerance.</title>
        <authorList>
            <person name="Chen X."/>
        </authorList>
    </citation>
    <scope>NUCLEOTIDE SEQUENCE [LARGE SCALE GENOMIC DNA]</scope>
    <source>
        <strain evidence="2">cv. Shandingzi</strain>
        <tissue evidence="1">Leaves</tissue>
    </source>
</reference>
<comment type="caution">
    <text evidence="1">The sequence shown here is derived from an EMBL/GenBank/DDBJ whole genome shotgun (WGS) entry which is preliminary data.</text>
</comment>
<accession>A0A540LLD0</accession>
<protein>
    <submittedName>
        <fullName evidence="1">Uncharacterized protein</fullName>
    </submittedName>
</protein>
<gene>
    <name evidence="1" type="ORF">C1H46_027152</name>
</gene>
<proteinExistence type="predicted"/>
<dbReference type="STRING" id="106549.A0A540LLD0"/>
<evidence type="ECO:0000313" key="2">
    <source>
        <dbReference type="Proteomes" id="UP000315295"/>
    </source>
</evidence>
<sequence length="280" mass="30577">MAAIARISRRALTLFSSSAQPSAFHRTFSVEAAKAAATTPLPDQVALITTYGIVPRFDGHDRWPQGSEEWGQVRWVKCLQAEIGGESSPEVVHLVRVAPPTNTLPSGTRTADEWYILGIPPVVLFDAPLIMRTSPVGKSSRSDMTRGIGISSMTHLGSGSDYLIRPQLLEAKMCTFHISSRSRTIGYRRVFPGARPTDGYRRCRLRLIFSNQFIGLSLSVCHDRLRIGGSVVLMRLLLLESNVGCCQSLIVDDEGLDLTVLMIWSSSDSDFVSVKLGGGG</sequence>
<dbReference type="Proteomes" id="UP000315295">
    <property type="component" value="Unassembled WGS sequence"/>
</dbReference>
<organism evidence="1 2">
    <name type="scientific">Malus baccata</name>
    <name type="common">Siberian crab apple</name>
    <name type="synonym">Pyrus baccata</name>
    <dbReference type="NCBI Taxonomy" id="106549"/>
    <lineage>
        <taxon>Eukaryota</taxon>
        <taxon>Viridiplantae</taxon>
        <taxon>Streptophyta</taxon>
        <taxon>Embryophyta</taxon>
        <taxon>Tracheophyta</taxon>
        <taxon>Spermatophyta</taxon>
        <taxon>Magnoliopsida</taxon>
        <taxon>eudicotyledons</taxon>
        <taxon>Gunneridae</taxon>
        <taxon>Pentapetalae</taxon>
        <taxon>rosids</taxon>
        <taxon>fabids</taxon>
        <taxon>Rosales</taxon>
        <taxon>Rosaceae</taxon>
        <taxon>Amygdaloideae</taxon>
        <taxon>Maleae</taxon>
        <taxon>Malus</taxon>
    </lineage>
</organism>
<evidence type="ECO:0000313" key="1">
    <source>
        <dbReference type="EMBL" id="TQD87285.1"/>
    </source>
</evidence>
<name>A0A540LLD0_MALBA</name>
<dbReference type="AlphaFoldDB" id="A0A540LLD0"/>
<dbReference type="EMBL" id="VIEB01000541">
    <property type="protein sequence ID" value="TQD87285.1"/>
    <property type="molecule type" value="Genomic_DNA"/>
</dbReference>
<keyword evidence="2" id="KW-1185">Reference proteome</keyword>